<gene>
    <name evidence="1" type="ORF">FM037_04510</name>
</gene>
<reference evidence="1 2" key="1">
    <citation type="submission" date="2019-07" db="EMBL/GenBank/DDBJ databases">
        <title>Shewanella sp. YLB-06 whole genomic sequence.</title>
        <authorList>
            <person name="Yu L."/>
        </authorList>
    </citation>
    <scope>NUCLEOTIDE SEQUENCE [LARGE SCALE GENOMIC DNA]</scope>
    <source>
        <strain evidence="1 2">YLB-06</strain>
    </source>
</reference>
<dbReference type="InterPro" id="IPR005589">
    <property type="entry name" value="ArfA"/>
</dbReference>
<dbReference type="EMBL" id="CP041614">
    <property type="protein sequence ID" value="QDO82631.1"/>
    <property type="molecule type" value="Genomic_DNA"/>
</dbReference>
<dbReference type="Pfam" id="PF03889">
    <property type="entry name" value="ArfA"/>
    <property type="match status" value="1"/>
</dbReference>
<sequence length="75" mass="8354">MAKHRKSDTVLEHDSGRGTIKDNALKALVTSELFRMRTEKPKKGKGSYNRKQQKGHVLKGNAPFDFLGTLIMGIA</sequence>
<proteinExistence type="predicted"/>
<accession>A0ABX5WU77</accession>
<evidence type="ECO:0000313" key="1">
    <source>
        <dbReference type="EMBL" id="QDO82631.1"/>
    </source>
</evidence>
<evidence type="ECO:0000313" key="2">
    <source>
        <dbReference type="Proteomes" id="UP000315947"/>
    </source>
</evidence>
<keyword evidence="2" id="KW-1185">Reference proteome</keyword>
<protein>
    <submittedName>
        <fullName evidence="1">Alternative ribosome-rescue factor A</fullName>
    </submittedName>
</protein>
<name>A0ABX5WU77_9GAMM</name>
<organism evidence="1 2">
    <name type="scientific">Shewanella psychropiezotolerans</name>
    <dbReference type="NCBI Taxonomy" id="2593655"/>
    <lineage>
        <taxon>Bacteria</taxon>
        <taxon>Pseudomonadati</taxon>
        <taxon>Pseudomonadota</taxon>
        <taxon>Gammaproteobacteria</taxon>
        <taxon>Alteromonadales</taxon>
        <taxon>Shewanellaceae</taxon>
        <taxon>Shewanella</taxon>
    </lineage>
</organism>
<dbReference type="RefSeq" id="WP_144045019.1">
    <property type="nucleotide sequence ID" value="NZ_CP041614.1"/>
</dbReference>
<dbReference type="Proteomes" id="UP000315947">
    <property type="component" value="Chromosome"/>
</dbReference>